<dbReference type="RefSeq" id="WP_093231499.1">
    <property type="nucleotide sequence ID" value="NZ_FORR01000025.1"/>
</dbReference>
<dbReference type="EMBL" id="FORR01000050">
    <property type="protein sequence ID" value="SFJ94309.1"/>
    <property type="molecule type" value="Genomic_DNA"/>
</dbReference>
<keyword evidence="3" id="KW-1185">Reference proteome</keyword>
<evidence type="ECO:0000313" key="1">
    <source>
        <dbReference type="EMBL" id="SFJ82417.1"/>
    </source>
</evidence>
<reference evidence="2 3" key="1">
    <citation type="submission" date="2016-10" db="EMBL/GenBank/DDBJ databases">
        <authorList>
            <person name="de Groot N.N."/>
        </authorList>
    </citation>
    <scope>NUCLEOTIDE SEQUENCE [LARGE SCALE GENOMIC DNA]</scope>
    <source>
        <strain evidence="2 3">DSM 44778</strain>
    </source>
</reference>
<dbReference type="STRING" id="46223.SAMN05421852_1253"/>
<organism evidence="2 3">
    <name type="scientific">Thermoflavimicrobium dichotomicum</name>
    <dbReference type="NCBI Taxonomy" id="46223"/>
    <lineage>
        <taxon>Bacteria</taxon>
        <taxon>Bacillati</taxon>
        <taxon>Bacillota</taxon>
        <taxon>Bacilli</taxon>
        <taxon>Bacillales</taxon>
        <taxon>Thermoactinomycetaceae</taxon>
        <taxon>Thermoflavimicrobium</taxon>
    </lineage>
</organism>
<evidence type="ECO:0000313" key="2">
    <source>
        <dbReference type="EMBL" id="SFJ94309.1"/>
    </source>
</evidence>
<dbReference type="EMBL" id="FORR01000025">
    <property type="protein sequence ID" value="SFJ82417.1"/>
    <property type="molecule type" value="Genomic_DNA"/>
</dbReference>
<accession>A0A1I3VH17</accession>
<dbReference type="OrthoDB" id="2989930at2"/>
<evidence type="ECO:0000313" key="3">
    <source>
        <dbReference type="Proteomes" id="UP000199545"/>
    </source>
</evidence>
<sequence>MQERREHVQYDKTYRIGGSIVHIVAPRISDEEREKRLEEVARVIWMLLDQVGKTKKDDSQDEKPAP</sequence>
<dbReference type="Proteomes" id="UP000199545">
    <property type="component" value="Unassembled WGS sequence"/>
</dbReference>
<dbReference type="AlphaFoldDB" id="A0A1I3VH17"/>
<proteinExistence type="predicted"/>
<name>A0A1I3VH17_9BACL</name>
<gene>
    <name evidence="1" type="ORF">SAMN05421852_1253</name>
    <name evidence="2" type="ORF">SAMN05421852_1502</name>
</gene>
<protein>
    <submittedName>
        <fullName evidence="2">Uncharacterized protein</fullName>
    </submittedName>
</protein>